<dbReference type="AlphaFoldDB" id="A0A1H5UUC1"/>
<dbReference type="SUPFAM" id="SSF55874">
    <property type="entry name" value="ATPase domain of HSP90 chaperone/DNA topoisomerase II/histidine kinase"/>
    <property type="match status" value="1"/>
</dbReference>
<dbReference type="GO" id="GO:0016020">
    <property type="term" value="C:membrane"/>
    <property type="evidence" value="ECO:0007669"/>
    <property type="project" value="InterPro"/>
</dbReference>
<accession>A0A1H5UUC1</accession>
<feature type="transmembrane region" description="Helical" evidence="4">
    <location>
        <begin position="57"/>
        <end position="76"/>
    </location>
</feature>
<dbReference type="InterPro" id="IPR036890">
    <property type="entry name" value="HATPase_C_sf"/>
</dbReference>
<dbReference type="Pfam" id="PF07730">
    <property type="entry name" value="HisKA_3"/>
    <property type="match status" value="1"/>
</dbReference>
<dbReference type="Gene3D" id="2.130.10.10">
    <property type="entry name" value="YVTN repeat-like/Quinoprotein amine dehydrogenase"/>
    <property type="match status" value="3"/>
</dbReference>
<dbReference type="Pfam" id="PF07494">
    <property type="entry name" value="Reg_prop"/>
    <property type="match status" value="4"/>
</dbReference>
<dbReference type="SUPFAM" id="SSF63829">
    <property type="entry name" value="Calcium-dependent phosphotriesterase"/>
    <property type="match status" value="2"/>
</dbReference>
<keyword evidence="7" id="KW-1185">Reference proteome</keyword>
<keyword evidence="4" id="KW-0472">Membrane</keyword>
<keyword evidence="1" id="KW-0808">Transferase</keyword>
<dbReference type="Pfam" id="PF02518">
    <property type="entry name" value="HATPase_c"/>
    <property type="match status" value="1"/>
</dbReference>
<dbReference type="Gene3D" id="3.30.565.10">
    <property type="entry name" value="Histidine kinase-like ATPase, C-terminal domain"/>
    <property type="match status" value="1"/>
</dbReference>
<name>A0A1H5UUC1_9BACT</name>
<dbReference type="InterPro" id="IPR011123">
    <property type="entry name" value="Y_Y_Y"/>
</dbReference>
<keyword evidence="4" id="KW-1133">Transmembrane helix</keyword>
<gene>
    <name evidence="6" type="ORF">SAMN05421819_1174</name>
</gene>
<feature type="transmembrane region" description="Helical" evidence="4">
    <location>
        <begin position="814"/>
        <end position="832"/>
    </location>
</feature>
<keyword evidence="3" id="KW-0902">Two-component regulatory system</keyword>
<dbReference type="GO" id="GO:0000155">
    <property type="term" value="F:phosphorelay sensor kinase activity"/>
    <property type="evidence" value="ECO:0007669"/>
    <property type="project" value="InterPro"/>
</dbReference>
<reference evidence="6 7" key="1">
    <citation type="submission" date="2016-10" db="EMBL/GenBank/DDBJ databases">
        <authorList>
            <person name="de Groot N.N."/>
        </authorList>
    </citation>
    <scope>NUCLEOTIDE SEQUENCE [LARGE SCALE GENOMIC DNA]</scope>
    <source>
        <strain evidence="6 7">DSM 22489</strain>
    </source>
</reference>
<organism evidence="6 7">
    <name type="scientific">Bryocella elongata</name>
    <dbReference type="NCBI Taxonomy" id="863522"/>
    <lineage>
        <taxon>Bacteria</taxon>
        <taxon>Pseudomonadati</taxon>
        <taxon>Acidobacteriota</taxon>
        <taxon>Terriglobia</taxon>
        <taxon>Terriglobales</taxon>
        <taxon>Acidobacteriaceae</taxon>
        <taxon>Bryocella</taxon>
    </lineage>
</organism>
<dbReference type="PANTHER" id="PTHR24421">
    <property type="entry name" value="NITRATE/NITRITE SENSOR PROTEIN NARX-RELATED"/>
    <property type="match status" value="1"/>
</dbReference>
<dbReference type="Gene3D" id="1.20.5.1930">
    <property type="match status" value="1"/>
</dbReference>
<dbReference type="InterPro" id="IPR013783">
    <property type="entry name" value="Ig-like_fold"/>
</dbReference>
<keyword evidence="2" id="KW-0418">Kinase</keyword>
<dbReference type="CDD" id="cd16917">
    <property type="entry name" value="HATPase_UhpB-NarQ-NarX-like"/>
    <property type="match status" value="1"/>
</dbReference>
<dbReference type="Pfam" id="PF07495">
    <property type="entry name" value="Y_Y_Y"/>
    <property type="match status" value="1"/>
</dbReference>
<keyword evidence="4" id="KW-0812">Transmembrane</keyword>
<evidence type="ECO:0000259" key="5">
    <source>
        <dbReference type="SMART" id="SM00387"/>
    </source>
</evidence>
<dbReference type="SMART" id="SM00387">
    <property type="entry name" value="HATPase_c"/>
    <property type="match status" value="1"/>
</dbReference>
<evidence type="ECO:0000256" key="1">
    <source>
        <dbReference type="ARBA" id="ARBA00022679"/>
    </source>
</evidence>
<evidence type="ECO:0000256" key="3">
    <source>
        <dbReference type="ARBA" id="ARBA00023012"/>
    </source>
</evidence>
<evidence type="ECO:0000313" key="6">
    <source>
        <dbReference type="EMBL" id="SEF78038.1"/>
    </source>
</evidence>
<sequence length="1069" mass="117015">MCRVGDKVLLPYGEICVWLEELTTLGKHPHSAARLQLPSGGPAQACLHRCGRRLGCVVLRLSGAAFALLLAVGAVADAASPVRIQLSEYQKQDWQVEDGLPENDVRMIAQRPDGALLLATSSGIARFDGQRFQSLPIEVAGIVENEAVNAILPGDNGELWIGTDGRGILHHTPSGTVNISERAGFYNERIRMFYRDSKGVLWIATQNGVERFEGDHLEAVAGAGMISGDITTPFAEDGFGGMFFVTSSGLFHWQDGVVQRYKLHQPASDLAVAVYRDPQRRIWVGTMKHVLQLVPKREGNRETGQFEEIIRANVGAPVSVLLGDKDGNLWIGTRRDGMWRLSPDGLSRWNSKNGLPDDSIRALFLDDEQNLWIGMLTGGLSRWHKGALAPYGDAEGFHSVYSANVLADSRGDLWFGTWGKGLFRSHRGTLQSFVIPGMPATTPIRALAEDGKGQVWVGTWFNGVFRYDGRIFHHYLLGTESPGNAVSAILFSKAGGLWIGTYTGLFYFPSGEPNARDRSYLLQSLLVTCLIEDVDGSVLVGTSTGLYRIRDGKATAIMGLPHPYILSLTRDSSGYIWTATKAGGLDAVRGDHVEAVPSNAGLPNLYVNTAIEDNDGHLWLGTSRGILRVTLSELHSTVDGHRTHLSVVTLGKADGMRSSECGGPSKPTSARLPDGTLWFATTKGFVHTTDIAEQIGSVDSTATIVGWSPSTDADNSSIIPLGPNSQAVVDASQRDILLFFNAKLLSNPSQIEFRYRLSGYDAEWTYTHARVARYRHLPPGSYHFEVQARRSGQEWSSPIASLVLKQRPYFYQTWYFYLSLAVVALGVIVHLFRRRVQLIKGRIGIVLEERSRIARECHDTLMAGFAAISWQLEATSKLFLDSHSESTPAAESCELARSMVAHCQAEARRIIWDLRDSDEVTNVLSQALARTLSANIAGPGIETTFDVEGEELPLAPGCVHHLVCIGQEAVSNAIRHARASRIMIHLKYDEDALCLSICDNGCGFHHLERAASVRGHFGIPVMKERARKIGGTLRLQTSAGAGTEVTVKVSFNALPQPISQQNVIRWIGI</sequence>
<evidence type="ECO:0000256" key="2">
    <source>
        <dbReference type="ARBA" id="ARBA00022777"/>
    </source>
</evidence>
<dbReference type="InterPro" id="IPR050482">
    <property type="entry name" value="Sensor_HK_TwoCompSys"/>
</dbReference>
<evidence type="ECO:0000313" key="7">
    <source>
        <dbReference type="Proteomes" id="UP000236728"/>
    </source>
</evidence>
<dbReference type="InterPro" id="IPR003594">
    <property type="entry name" value="HATPase_dom"/>
</dbReference>
<dbReference type="InterPro" id="IPR011110">
    <property type="entry name" value="Reg_prop"/>
</dbReference>
<dbReference type="PANTHER" id="PTHR24421:SF62">
    <property type="entry name" value="SENSORY TRANSDUCTION HISTIDINE KINASE"/>
    <property type="match status" value="1"/>
</dbReference>
<dbReference type="EMBL" id="FNVA01000001">
    <property type="protein sequence ID" value="SEF78038.1"/>
    <property type="molecule type" value="Genomic_DNA"/>
</dbReference>
<dbReference type="Gene3D" id="2.60.40.10">
    <property type="entry name" value="Immunoglobulins"/>
    <property type="match status" value="1"/>
</dbReference>
<feature type="domain" description="Histidine kinase/HSP90-like ATPase" evidence="5">
    <location>
        <begin position="957"/>
        <end position="1053"/>
    </location>
</feature>
<evidence type="ECO:0000256" key="4">
    <source>
        <dbReference type="SAM" id="Phobius"/>
    </source>
</evidence>
<protein>
    <submittedName>
        <fullName evidence="6">Two component regulator propeller</fullName>
    </submittedName>
</protein>
<dbReference type="InterPro" id="IPR011712">
    <property type="entry name" value="Sig_transdc_His_kin_sub3_dim/P"/>
</dbReference>
<proteinExistence type="predicted"/>
<dbReference type="Proteomes" id="UP000236728">
    <property type="component" value="Unassembled WGS sequence"/>
</dbReference>
<dbReference type="GO" id="GO:0046983">
    <property type="term" value="F:protein dimerization activity"/>
    <property type="evidence" value="ECO:0007669"/>
    <property type="project" value="InterPro"/>
</dbReference>
<dbReference type="InterPro" id="IPR015943">
    <property type="entry name" value="WD40/YVTN_repeat-like_dom_sf"/>
</dbReference>